<name>A0ABW3K9V5_9BACT</name>
<dbReference type="RefSeq" id="WP_377585165.1">
    <property type="nucleotide sequence ID" value="NZ_JBHTKA010000015.1"/>
</dbReference>
<comment type="caution">
    <text evidence="3">The sequence shown here is derived from an EMBL/GenBank/DDBJ whole genome shotgun (WGS) entry which is preliminary data.</text>
</comment>
<feature type="domain" description="Serine aminopeptidase S33" evidence="2">
    <location>
        <begin position="41"/>
        <end position="140"/>
    </location>
</feature>
<proteinExistence type="predicted"/>
<gene>
    <name evidence="3" type="ORF">ACFQ21_27290</name>
</gene>
<dbReference type="SUPFAM" id="SSF53474">
    <property type="entry name" value="alpha/beta-Hydrolases"/>
    <property type="match status" value="1"/>
</dbReference>
<reference evidence="4" key="1">
    <citation type="journal article" date="2019" name="Int. J. Syst. Evol. Microbiol.">
        <title>The Global Catalogue of Microorganisms (GCM) 10K type strain sequencing project: providing services to taxonomists for standard genome sequencing and annotation.</title>
        <authorList>
            <consortium name="The Broad Institute Genomics Platform"/>
            <consortium name="The Broad Institute Genome Sequencing Center for Infectious Disease"/>
            <person name="Wu L."/>
            <person name="Ma J."/>
        </authorList>
    </citation>
    <scope>NUCLEOTIDE SEQUENCE [LARGE SCALE GENOMIC DNA]</scope>
    <source>
        <strain evidence="4">CCUG 58938</strain>
    </source>
</reference>
<dbReference type="Proteomes" id="UP001597112">
    <property type="component" value="Unassembled WGS sequence"/>
</dbReference>
<dbReference type="Pfam" id="PF12146">
    <property type="entry name" value="Hydrolase_4"/>
    <property type="match status" value="1"/>
</dbReference>
<dbReference type="GO" id="GO:0016787">
    <property type="term" value="F:hydrolase activity"/>
    <property type="evidence" value="ECO:0007669"/>
    <property type="project" value="UniProtKB-KW"/>
</dbReference>
<dbReference type="InterPro" id="IPR017208">
    <property type="entry name" value="UCP037442_abhydr"/>
</dbReference>
<accession>A0ABW3K9V5</accession>
<evidence type="ECO:0000313" key="4">
    <source>
        <dbReference type="Proteomes" id="UP001597112"/>
    </source>
</evidence>
<keyword evidence="1" id="KW-1133">Transmembrane helix</keyword>
<keyword evidence="1" id="KW-0812">Transmembrane</keyword>
<evidence type="ECO:0000259" key="2">
    <source>
        <dbReference type="Pfam" id="PF12146"/>
    </source>
</evidence>
<dbReference type="InterPro" id="IPR029058">
    <property type="entry name" value="AB_hydrolase_fold"/>
</dbReference>
<dbReference type="EMBL" id="JBHTKA010000015">
    <property type="protein sequence ID" value="MFD1003060.1"/>
    <property type="molecule type" value="Genomic_DNA"/>
</dbReference>
<dbReference type="InterPro" id="IPR022742">
    <property type="entry name" value="Hydrolase_4"/>
</dbReference>
<evidence type="ECO:0000313" key="3">
    <source>
        <dbReference type="EMBL" id="MFD1003060.1"/>
    </source>
</evidence>
<keyword evidence="4" id="KW-1185">Reference proteome</keyword>
<dbReference type="PIRSF" id="PIRSF037442">
    <property type="entry name" value="UCP037442_abhydr"/>
    <property type="match status" value="1"/>
</dbReference>
<feature type="transmembrane region" description="Helical" evidence="1">
    <location>
        <begin position="149"/>
        <end position="169"/>
    </location>
</feature>
<evidence type="ECO:0000256" key="1">
    <source>
        <dbReference type="SAM" id="Phobius"/>
    </source>
</evidence>
<sequence>MKEVLNVVARDGVHLSATWYAAKNPHEKVALINSATGVRQQYYSDFAKWLASEGFQVYTFDYRGIGNSRPEDLSDALYDMHDWSVDIDAMISHINKAHPLSQLIIVGHSIGGQLIGMSNLSRQAEAFIMIGSQTPYWKNYTGWRMKLKLLWFWYMAIPVLTKLFGYFPASRLRMFEDLPAEVAKQWSRWGRNKNYIFDELPAGQKSFEALHQRTLMISFSDDTLAPLDAVHDLQHFYKNLKVEHWHLTPEDVLKKKVGHFGFFRKHMEAVLWREAIRWIEKDNATEKRRAA</sequence>
<keyword evidence="3" id="KW-0378">Hydrolase</keyword>
<organism evidence="3 4">
    <name type="scientific">Ohtaekwangia kribbensis</name>
    <dbReference type="NCBI Taxonomy" id="688913"/>
    <lineage>
        <taxon>Bacteria</taxon>
        <taxon>Pseudomonadati</taxon>
        <taxon>Bacteroidota</taxon>
        <taxon>Cytophagia</taxon>
        <taxon>Cytophagales</taxon>
        <taxon>Fulvivirgaceae</taxon>
        <taxon>Ohtaekwangia</taxon>
    </lineage>
</organism>
<dbReference type="Gene3D" id="3.40.50.1820">
    <property type="entry name" value="alpha/beta hydrolase"/>
    <property type="match status" value="1"/>
</dbReference>
<keyword evidence="1" id="KW-0472">Membrane</keyword>
<protein>
    <submittedName>
        <fullName evidence="3">Alpha/beta fold hydrolase</fullName>
    </submittedName>
</protein>